<gene>
    <name evidence="3" type="ORF">F8A88_09855</name>
</gene>
<dbReference type="Proteomes" id="UP000438699">
    <property type="component" value="Unassembled WGS sequence"/>
</dbReference>
<evidence type="ECO:0000259" key="1">
    <source>
        <dbReference type="Pfam" id="PF00534"/>
    </source>
</evidence>
<dbReference type="Pfam" id="PF00534">
    <property type="entry name" value="Glycos_transf_1"/>
    <property type="match status" value="1"/>
</dbReference>
<dbReference type="Gene3D" id="3.40.50.2000">
    <property type="entry name" value="Glycogen Phosphorylase B"/>
    <property type="match status" value="2"/>
</dbReference>
<comment type="caution">
    <text evidence="3">The sequence shown here is derived from an EMBL/GenBank/DDBJ whole genome shotgun (WGS) entry which is preliminary data.</text>
</comment>
<evidence type="ECO:0000313" key="4">
    <source>
        <dbReference type="Proteomes" id="UP000438699"/>
    </source>
</evidence>
<dbReference type="Pfam" id="PF13439">
    <property type="entry name" value="Glyco_transf_4"/>
    <property type="match status" value="1"/>
</dbReference>
<dbReference type="EMBL" id="WAIE01000003">
    <property type="protein sequence ID" value="KAB1441927.1"/>
    <property type="molecule type" value="Genomic_DNA"/>
</dbReference>
<organism evidence="3 4">
    <name type="scientific">Pseudodesulfovibrio senegalensis</name>
    <dbReference type="NCBI Taxonomy" id="1721087"/>
    <lineage>
        <taxon>Bacteria</taxon>
        <taxon>Pseudomonadati</taxon>
        <taxon>Thermodesulfobacteriota</taxon>
        <taxon>Desulfovibrionia</taxon>
        <taxon>Desulfovibrionales</taxon>
        <taxon>Desulfovibrionaceae</taxon>
    </lineage>
</organism>
<sequence>MLLDNELTGGKWLRADLHVHSKHSTRPSQWILQKIGCPESFTEPLDIYDIARAKGMDLVTISDHNTINGALEIAHLPGAFVSEEITTYFPDDGCKLHVLAWDITEQQHADFQKLRENVFDLVPYLNEQGITHALAHPLFAVNDRLTLEHFEQALLMFRILEANGTRDARQNEALAAIIKNLTPHTIEQLADKHDIAPVGTEPWKKIMVGGSDDHSSLNIARIHTRFQGEATVMSLLDALDHGRCTPDGAPATPATMAHNLYGIAYQFYTSRTTMSHAAREHICIRFADNALTPARPKSSSSIVNRFMKLIGRGKAALHSSMGDDSVRDVILREASKIIASDPNLHALTQGESHTPERLEKELSRFISKATNRVLAQFADRTLTSVMGANIFDVFHSIGSASSLYALLAPYFVGYDLFSSEREFCMRCAERFKVRMDSMPKKGDKKGLRMAHFTDTFDEVNGVAKTIRQQLELVGRHDKTMVAITCGSRCDLPGQKDFEPVGRFTLSEYEEISLCYPPFLDMLEYCFEQEFDCILAATPGPVGLAALAISKILKLPFHGTYHTAFPQYVRAFTEDTALEDGCWRYMTWFYNQMQVIYAPSEATKFELTDRGIDPGKVVTYPRGVDVERFHPSKRNGFFNEFNVSPGKKLLYVGRVSMEKGLDHLTAAYKVLSRMRPEVTLVVVGDGPYLEQMKKELRGTKAVFTGVLAGERLASAYASADMFVFPSATDTFGNVVLEAQASGLPCIVTDEGGPCENVVQDETGLVVPAANPDALVRAMLHLVDSPERMSYMSARARAAVESRTFDATFLKTWALYNDRLRGAKAS</sequence>
<dbReference type="RefSeq" id="WP_151151019.1">
    <property type="nucleotide sequence ID" value="NZ_WAIE01000003.1"/>
</dbReference>
<dbReference type="Gene3D" id="3.20.20.140">
    <property type="entry name" value="Metal-dependent hydrolases"/>
    <property type="match status" value="1"/>
</dbReference>
<dbReference type="GO" id="GO:0016758">
    <property type="term" value="F:hexosyltransferase activity"/>
    <property type="evidence" value="ECO:0007669"/>
    <property type="project" value="TreeGrafter"/>
</dbReference>
<dbReference type="CDD" id="cd03814">
    <property type="entry name" value="GT4-like"/>
    <property type="match status" value="1"/>
</dbReference>
<proteinExistence type="predicted"/>
<dbReference type="InterPro" id="IPR016195">
    <property type="entry name" value="Pol/histidinol_Pase-like"/>
</dbReference>
<dbReference type="InterPro" id="IPR028098">
    <property type="entry name" value="Glyco_trans_4-like_N"/>
</dbReference>
<dbReference type="PANTHER" id="PTHR45947:SF3">
    <property type="entry name" value="SULFOQUINOVOSYL TRANSFERASE SQD2"/>
    <property type="match status" value="1"/>
</dbReference>
<dbReference type="OrthoDB" id="9802525at2"/>
<feature type="domain" description="Glycosyl transferase family 1" evidence="1">
    <location>
        <begin position="643"/>
        <end position="795"/>
    </location>
</feature>
<dbReference type="SUPFAM" id="SSF89550">
    <property type="entry name" value="PHP domain-like"/>
    <property type="match status" value="1"/>
</dbReference>
<dbReference type="InterPro" id="IPR001296">
    <property type="entry name" value="Glyco_trans_1"/>
</dbReference>
<dbReference type="PANTHER" id="PTHR45947">
    <property type="entry name" value="SULFOQUINOVOSYL TRANSFERASE SQD2"/>
    <property type="match status" value="1"/>
</dbReference>
<evidence type="ECO:0000259" key="2">
    <source>
        <dbReference type="Pfam" id="PF13439"/>
    </source>
</evidence>
<dbReference type="CDD" id="cd07432">
    <property type="entry name" value="PHP_HisPPase"/>
    <property type="match status" value="1"/>
</dbReference>
<dbReference type="InterPro" id="IPR050194">
    <property type="entry name" value="Glycosyltransferase_grp1"/>
</dbReference>
<accession>A0A6N6N2X0</accession>
<reference evidence="3 4" key="1">
    <citation type="journal article" date="2017" name="Int. J. Syst. Evol. Microbiol.">
        <title>Desulfovibrio senegalensis sp. nov., a mesophilic sulfate reducer isolated from marine sediment.</title>
        <authorList>
            <person name="Thioye A."/>
            <person name="Gam Z.B.A."/>
            <person name="Mbengue M."/>
            <person name="Cayol J.L."/>
            <person name="Joseph-Bartoli M."/>
            <person name="Toure-Kane C."/>
            <person name="Labat M."/>
        </authorList>
    </citation>
    <scope>NUCLEOTIDE SEQUENCE [LARGE SCALE GENOMIC DNA]</scope>
    <source>
        <strain evidence="3 4">DSM 101509</strain>
    </source>
</reference>
<feature type="domain" description="Glycosyltransferase subfamily 4-like N-terminal" evidence="2">
    <location>
        <begin position="460"/>
        <end position="627"/>
    </location>
</feature>
<protein>
    <submittedName>
        <fullName evidence="3">Glycosyltransferase</fullName>
    </submittedName>
</protein>
<keyword evidence="3" id="KW-0808">Transferase</keyword>
<evidence type="ECO:0000313" key="3">
    <source>
        <dbReference type="EMBL" id="KAB1441927.1"/>
    </source>
</evidence>
<keyword evidence="4" id="KW-1185">Reference proteome</keyword>
<dbReference type="SUPFAM" id="SSF53756">
    <property type="entry name" value="UDP-Glycosyltransferase/glycogen phosphorylase"/>
    <property type="match status" value="1"/>
</dbReference>
<name>A0A6N6N2X0_9BACT</name>
<dbReference type="AlphaFoldDB" id="A0A6N6N2X0"/>